<gene>
    <name evidence="1" type="ORF">ACPOL_0279</name>
</gene>
<dbReference type="KEGG" id="abas:ACPOL_0279"/>
<keyword evidence="2" id="KW-1185">Reference proteome</keyword>
<evidence type="ECO:0000313" key="2">
    <source>
        <dbReference type="Proteomes" id="UP000253606"/>
    </source>
</evidence>
<dbReference type="AlphaFoldDB" id="A0A2Z5FT47"/>
<name>A0A2Z5FT47_9BACT</name>
<evidence type="ECO:0000313" key="1">
    <source>
        <dbReference type="EMBL" id="AXC09664.1"/>
    </source>
</evidence>
<reference evidence="1 2" key="1">
    <citation type="journal article" date="2018" name="Front. Microbiol.">
        <title>Hydrolytic Capabilities as a Key to Environmental Success: Chitinolytic and Cellulolytic Acidobacteria From Acidic Sub-arctic Soils and Boreal Peatlands.</title>
        <authorList>
            <person name="Belova S.E."/>
            <person name="Ravin N.V."/>
            <person name="Pankratov T.A."/>
            <person name="Rakitin A.L."/>
            <person name="Ivanova A.A."/>
            <person name="Beletsky A.V."/>
            <person name="Mardanov A.V."/>
            <person name="Sinninghe Damste J.S."/>
            <person name="Dedysh S.N."/>
        </authorList>
    </citation>
    <scope>NUCLEOTIDE SEQUENCE [LARGE SCALE GENOMIC DNA]</scope>
    <source>
        <strain evidence="1 2">SBC82</strain>
    </source>
</reference>
<dbReference type="EMBL" id="CP030840">
    <property type="protein sequence ID" value="AXC09664.1"/>
    <property type="molecule type" value="Genomic_DNA"/>
</dbReference>
<organism evidence="1 2">
    <name type="scientific">Acidisarcina polymorpha</name>
    <dbReference type="NCBI Taxonomy" id="2211140"/>
    <lineage>
        <taxon>Bacteria</taxon>
        <taxon>Pseudomonadati</taxon>
        <taxon>Acidobacteriota</taxon>
        <taxon>Terriglobia</taxon>
        <taxon>Terriglobales</taxon>
        <taxon>Acidobacteriaceae</taxon>
        <taxon>Acidisarcina</taxon>
    </lineage>
</organism>
<sequence length="40" mass="4625">MPTSKNLEGFMTSYPDLFYKAIVRYMLAPYPHSGVSSRIR</sequence>
<accession>A0A2Z5FT47</accession>
<proteinExistence type="predicted"/>
<dbReference type="Proteomes" id="UP000253606">
    <property type="component" value="Chromosome"/>
</dbReference>
<protein>
    <submittedName>
        <fullName evidence="1">Uncharacterized protein</fullName>
    </submittedName>
</protein>